<dbReference type="EMBL" id="JAEHOE010000073">
    <property type="protein sequence ID" value="KAG2489476.1"/>
    <property type="molecule type" value="Genomic_DNA"/>
</dbReference>
<feature type="domain" description="WSC" evidence="2">
    <location>
        <begin position="396"/>
        <end position="498"/>
    </location>
</feature>
<name>A0A836BUE4_9CHLO</name>
<reference evidence="3" key="1">
    <citation type="journal article" date="2020" name="bioRxiv">
        <title>Comparative genomics of Chlamydomonas.</title>
        <authorList>
            <person name="Craig R.J."/>
            <person name="Hasan A.R."/>
            <person name="Ness R.W."/>
            <person name="Keightley P.D."/>
        </authorList>
    </citation>
    <scope>NUCLEOTIDE SEQUENCE</scope>
    <source>
        <strain evidence="3">CCAP 11/70</strain>
    </source>
</reference>
<dbReference type="AlphaFoldDB" id="A0A836BUE4"/>
<dbReference type="PROSITE" id="PS51212">
    <property type="entry name" value="WSC"/>
    <property type="match status" value="1"/>
</dbReference>
<evidence type="ECO:0000313" key="4">
    <source>
        <dbReference type="Proteomes" id="UP000612055"/>
    </source>
</evidence>
<proteinExistence type="predicted"/>
<keyword evidence="4" id="KW-1185">Reference proteome</keyword>
<sequence>MDYAELVAQVPPQLPNPVPLSTIVLLGPAFAVVTTSTQDAVVATTRYGKGRVVAFGGEKMITGCCTLQQKPNKKKKPTQQSDPDTDQLILNMATWAAWYGTKVPGSKARLRVADPKFRNLAKFLAAKSPTVFATAKEFKADYVLPLKTFLRGGQKNCDVYVIGSYDINYLNPRTQEAIRAFVNSGKGLMVVGPDVMPTIFYGSQTPSSRRRSLAGQGAGAAAGALAALQVQGVAMIQTPRSGAGRRLLQTTDLEATPVVNSTDVQVNYVTGPGIGLVFSGYVSDPGTALSVQSPSELSNAELAAQQLSLYLQGKVVLDNSQLVLVLSTVNKARAAVPRTLPTASSFWSLLDQIDSLEAKLPPLPPLFQSPPPPPPVRAMPPPPSRRPPSPGAIGNGLTMVGCFLEDTTARGLNTTLVAADRANSADRCAAIAAASGKGVVFMGLFRSACFGGPALPAALSSKQVVASTCSTVCPGNSAQYCGGPSNGTLVAVSVYRLLAAAGAGPAPPAVRAPPPLRRPPAPGPAGRRSASGRRV</sequence>
<protein>
    <recommendedName>
        <fullName evidence="2">WSC domain-containing protein</fullName>
    </recommendedName>
</protein>
<feature type="compositionally biased region" description="Pro residues" evidence="1">
    <location>
        <begin position="505"/>
        <end position="523"/>
    </location>
</feature>
<dbReference type="Pfam" id="PF01822">
    <property type="entry name" value="WSC"/>
    <property type="match status" value="1"/>
</dbReference>
<gene>
    <name evidence="3" type="ORF">HYH03_012112</name>
</gene>
<evidence type="ECO:0000259" key="2">
    <source>
        <dbReference type="PROSITE" id="PS51212"/>
    </source>
</evidence>
<comment type="caution">
    <text evidence="3">The sequence shown here is derived from an EMBL/GenBank/DDBJ whole genome shotgun (WGS) entry which is preliminary data.</text>
</comment>
<dbReference type="OrthoDB" id="546857at2759"/>
<dbReference type="SMART" id="SM00321">
    <property type="entry name" value="WSC"/>
    <property type="match status" value="1"/>
</dbReference>
<accession>A0A836BUE4</accession>
<organism evidence="3 4">
    <name type="scientific">Edaphochlamys debaryana</name>
    <dbReference type="NCBI Taxonomy" id="47281"/>
    <lineage>
        <taxon>Eukaryota</taxon>
        <taxon>Viridiplantae</taxon>
        <taxon>Chlorophyta</taxon>
        <taxon>core chlorophytes</taxon>
        <taxon>Chlorophyceae</taxon>
        <taxon>CS clade</taxon>
        <taxon>Chlamydomonadales</taxon>
        <taxon>Chlamydomonadales incertae sedis</taxon>
        <taxon>Edaphochlamys</taxon>
    </lineage>
</organism>
<feature type="region of interest" description="Disordered" evidence="1">
    <location>
        <begin position="504"/>
        <end position="535"/>
    </location>
</feature>
<evidence type="ECO:0000256" key="1">
    <source>
        <dbReference type="SAM" id="MobiDB-lite"/>
    </source>
</evidence>
<dbReference type="InterPro" id="IPR002889">
    <property type="entry name" value="WSC_carb-bd"/>
</dbReference>
<feature type="region of interest" description="Disordered" evidence="1">
    <location>
        <begin position="362"/>
        <end position="391"/>
    </location>
</feature>
<feature type="compositionally biased region" description="Pro residues" evidence="1">
    <location>
        <begin position="362"/>
        <end position="390"/>
    </location>
</feature>
<evidence type="ECO:0000313" key="3">
    <source>
        <dbReference type="EMBL" id="KAG2489476.1"/>
    </source>
</evidence>
<dbReference type="Proteomes" id="UP000612055">
    <property type="component" value="Unassembled WGS sequence"/>
</dbReference>